<sequence>MSGDRRITVGLVGAGGIARSHMSAWRSLGVDILVYSKEDANELCAEFSTGRVVDTLENLVAQSQVIDVLTPTYAHEEAVRAGLDAGRQVICEKPLALDAPTAQQLLELSRARDNALYVAHVVRYFPEYATLHDAVSSGYIGRPAVARLNRTGTFPQWASWFADEEESGGIVDDLMIHDLDIARWVLGEVRSVYATLRHATAPDGRRVSVAQATLRHEDEAISNVRATWGPVGTPFRTSFYVAGTDGCLEHDSTAHPPLQVRSDAPTDASMLPTTSGSPADPYYAELSDFMESMSTGSTPRASAEDAVEALKLADAVRLSAHRDAVVEL</sequence>
<dbReference type="Gene3D" id="3.30.360.10">
    <property type="entry name" value="Dihydrodipicolinate Reductase, domain 2"/>
    <property type="match status" value="1"/>
</dbReference>
<accession>A0ABY0V7C0</accession>
<feature type="region of interest" description="Disordered" evidence="1">
    <location>
        <begin position="251"/>
        <end position="278"/>
    </location>
</feature>
<dbReference type="Proteomes" id="UP000198976">
    <property type="component" value="Chromosome I"/>
</dbReference>
<dbReference type="InterPro" id="IPR036291">
    <property type="entry name" value="NAD(P)-bd_dom_sf"/>
</dbReference>
<evidence type="ECO:0000259" key="2">
    <source>
        <dbReference type="Pfam" id="PF01408"/>
    </source>
</evidence>
<dbReference type="InterPro" id="IPR051317">
    <property type="entry name" value="Gfo/Idh/MocA_oxidoreduct"/>
</dbReference>
<organism evidence="4 5">
    <name type="scientific">Schaalia radingae</name>
    <dbReference type="NCBI Taxonomy" id="131110"/>
    <lineage>
        <taxon>Bacteria</taxon>
        <taxon>Bacillati</taxon>
        <taxon>Actinomycetota</taxon>
        <taxon>Actinomycetes</taxon>
        <taxon>Actinomycetales</taxon>
        <taxon>Actinomycetaceae</taxon>
        <taxon>Schaalia</taxon>
    </lineage>
</organism>
<dbReference type="RefSeq" id="WP_092648569.1">
    <property type="nucleotide sequence ID" value="NZ_LT629792.1"/>
</dbReference>
<reference evidence="4 5" key="1">
    <citation type="submission" date="2016-10" db="EMBL/GenBank/DDBJ databases">
        <authorList>
            <person name="Varghese N."/>
            <person name="Submissions S."/>
        </authorList>
    </citation>
    <scope>NUCLEOTIDE SEQUENCE [LARGE SCALE GENOMIC DNA]</scope>
    <source>
        <strain evidence="4 5">DSM 9169</strain>
    </source>
</reference>
<evidence type="ECO:0000259" key="3">
    <source>
        <dbReference type="Pfam" id="PF22725"/>
    </source>
</evidence>
<feature type="domain" description="Gfo/Idh/MocA-like oxidoreductase N-terminal" evidence="2">
    <location>
        <begin position="7"/>
        <end position="120"/>
    </location>
</feature>
<dbReference type="EMBL" id="LT629792">
    <property type="protein sequence ID" value="SDT93840.1"/>
    <property type="molecule type" value="Genomic_DNA"/>
</dbReference>
<dbReference type="PANTHER" id="PTHR43708:SF8">
    <property type="entry name" value="OXIDOREDUCTASE"/>
    <property type="match status" value="1"/>
</dbReference>
<dbReference type="PANTHER" id="PTHR43708">
    <property type="entry name" value="CONSERVED EXPRESSED OXIDOREDUCTASE (EUROFUNG)"/>
    <property type="match status" value="1"/>
</dbReference>
<dbReference type="SUPFAM" id="SSF55347">
    <property type="entry name" value="Glyceraldehyde-3-phosphate dehydrogenase-like, C-terminal domain"/>
    <property type="match status" value="1"/>
</dbReference>
<dbReference type="Gene3D" id="3.40.50.720">
    <property type="entry name" value="NAD(P)-binding Rossmann-like Domain"/>
    <property type="match status" value="1"/>
</dbReference>
<gene>
    <name evidence="4" type="ORF">SAMN04489714_1061</name>
</gene>
<keyword evidence="5" id="KW-1185">Reference proteome</keyword>
<protein>
    <submittedName>
        <fullName evidence="4">Myo-inositol 2-dehydrogenase / D-chiro-inositol 1-dehydrogenase</fullName>
    </submittedName>
</protein>
<feature type="domain" description="GFO/IDH/MocA-like oxidoreductase" evidence="3">
    <location>
        <begin position="128"/>
        <end position="248"/>
    </location>
</feature>
<name>A0ABY0V7C0_9ACTO</name>
<evidence type="ECO:0000313" key="5">
    <source>
        <dbReference type="Proteomes" id="UP000198976"/>
    </source>
</evidence>
<dbReference type="Pfam" id="PF01408">
    <property type="entry name" value="GFO_IDH_MocA"/>
    <property type="match status" value="1"/>
</dbReference>
<dbReference type="SUPFAM" id="SSF51735">
    <property type="entry name" value="NAD(P)-binding Rossmann-fold domains"/>
    <property type="match status" value="1"/>
</dbReference>
<evidence type="ECO:0000256" key="1">
    <source>
        <dbReference type="SAM" id="MobiDB-lite"/>
    </source>
</evidence>
<proteinExistence type="predicted"/>
<evidence type="ECO:0000313" key="4">
    <source>
        <dbReference type="EMBL" id="SDT93840.1"/>
    </source>
</evidence>
<dbReference type="InterPro" id="IPR000683">
    <property type="entry name" value="Gfo/Idh/MocA-like_OxRdtase_N"/>
</dbReference>
<dbReference type="InterPro" id="IPR055170">
    <property type="entry name" value="GFO_IDH_MocA-like_dom"/>
</dbReference>
<dbReference type="Pfam" id="PF22725">
    <property type="entry name" value="GFO_IDH_MocA_C3"/>
    <property type="match status" value="1"/>
</dbReference>